<dbReference type="InterPro" id="IPR051534">
    <property type="entry name" value="CBASS_pafABC_assoc_protein"/>
</dbReference>
<reference evidence="4 5" key="1">
    <citation type="journal article" date="2018" name="Int. J. Syst. Evol. Microbiol.">
        <title>Epidermidibacterium keratini gen. nov., sp. nov., a member of the family Sporichthyaceae, isolated from keratin epidermis.</title>
        <authorList>
            <person name="Lee D.G."/>
            <person name="Trujillo M.E."/>
            <person name="Kang S."/>
            <person name="Nam J.J."/>
            <person name="Kim Y.J."/>
        </authorList>
    </citation>
    <scope>NUCLEOTIDE SEQUENCE [LARGE SCALE GENOMIC DNA]</scope>
    <source>
        <strain evidence="4 5">EPI-7</strain>
    </source>
</reference>
<dbReference type="InterPro" id="IPR036388">
    <property type="entry name" value="WH-like_DNA-bd_sf"/>
</dbReference>
<dbReference type="PROSITE" id="PS51000">
    <property type="entry name" value="HTH_DEOR_2"/>
    <property type="match status" value="1"/>
</dbReference>
<keyword evidence="1" id="KW-0805">Transcription regulation</keyword>
<dbReference type="Pfam" id="PF25583">
    <property type="entry name" value="WCX"/>
    <property type="match status" value="1"/>
</dbReference>
<proteinExistence type="predicted"/>
<name>A0A7L4YLN9_9ACTN</name>
<dbReference type="PIRSF" id="PIRSF016838">
    <property type="entry name" value="PafC"/>
    <property type="match status" value="1"/>
</dbReference>
<dbReference type="AlphaFoldDB" id="A0A7L4YLN9"/>
<dbReference type="KEGG" id="eke:EK0264_07340"/>
<dbReference type="OrthoDB" id="3171994at2"/>
<dbReference type="Proteomes" id="UP000463857">
    <property type="component" value="Chromosome"/>
</dbReference>
<evidence type="ECO:0000313" key="5">
    <source>
        <dbReference type="Proteomes" id="UP000463857"/>
    </source>
</evidence>
<dbReference type="EMBL" id="CP047156">
    <property type="protein sequence ID" value="QHC00106.1"/>
    <property type="molecule type" value="Genomic_DNA"/>
</dbReference>
<dbReference type="PANTHER" id="PTHR34580">
    <property type="match status" value="1"/>
</dbReference>
<dbReference type="InterPro" id="IPR026881">
    <property type="entry name" value="WYL_dom"/>
</dbReference>
<organism evidence="4 5">
    <name type="scientific">Epidermidibacterium keratini</name>
    <dbReference type="NCBI Taxonomy" id="1891644"/>
    <lineage>
        <taxon>Bacteria</taxon>
        <taxon>Bacillati</taxon>
        <taxon>Actinomycetota</taxon>
        <taxon>Actinomycetes</taxon>
        <taxon>Sporichthyales</taxon>
        <taxon>Sporichthyaceae</taxon>
        <taxon>Epidermidibacterium</taxon>
    </lineage>
</organism>
<dbReference type="InterPro" id="IPR057727">
    <property type="entry name" value="WCX_dom"/>
</dbReference>
<dbReference type="Gene3D" id="1.10.10.10">
    <property type="entry name" value="Winged helix-like DNA-binding domain superfamily/Winged helix DNA-binding domain"/>
    <property type="match status" value="1"/>
</dbReference>
<dbReference type="Pfam" id="PF13280">
    <property type="entry name" value="WYL"/>
    <property type="match status" value="1"/>
</dbReference>
<protein>
    <submittedName>
        <fullName evidence="4">WYL domain-containing protein</fullName>
    </submittedName>
</protein>
<dbReference type="InterPro" id="IPR036390">
    <property type="entry name" value="WH_DNA-bd_sf"/>
</dbReference>
<keyword evidence="2" id="KW-0804">Transcription</keyword>
<keyword evidence="5" id="KW-1185">Reference proteome</keyword>
<dbReference type="InterPro" id="IPR013196">
    <property type="entry name" value="HTH_11"/>
</dbReference>
<accession>A0A7L4YLN9</accession>
<dbReference type="RefSeq" id="WP_159544259.1">
    <property type="nucleotide sequence ID" value="NZ_CP047156.1"/>
</dbReference>
<feature type="domain" description="HTH deoR-type" evidence="3">
    <location>
        <begin position="2"/>
        <end position="57"/>
    </location>
</feature>
<dbReference type="SUPFAM" id="SSF46785">
    <property type="entry name" value="Winged helix' DNA-binding domain"/>
    <property type="match status" value="1"/>
</dbReference>
<dbReference type="GO" id="GO:0003700">
    <property type="term" value="F:DNA-binding transcription factor activity"/>
    <property type="evidence" value="ECO:0007669"/>
    <property type="project" value="InterPro"/>
</dbReference>
<evidence type="ECO:0000313" key="4">
    <source>
        <dbReference type="EMBL" id="QHC00106.1"/>
    </source>
</evidence>
<sequence>MRADRLLLLADLLRRRGRMSATELASRLEVTPRTIARDIEALSAMGVPVYAERGRRGGYELLPGYRPEAEELSAEESTALLLGGAGVADALGMDEAFARAARRIASGLPDDHAQRAGHLMDRIVIDPGGWGGAVRHPDALGTAFDAVQRDLRLRIDYRALSSGHGGRRTVDPWGLVLAGGTWYLVAAHRGTPHTYRVSRIRTARVLAETAKRPADLDLRALWKELRAGWNARATTDIVLRIERQHVELALRSLRITSVGTPEVEHESDDRSLIRARVGEVRGVVGVLLGFGSWVEALEPPELRAEMVRIAREALAVYDA</sequence>
<dbReference type="InParanoid" id="A0A7L4YLN9"/>
<dbReference type="Pfam" id="PF08279">
    <property type="entry name" value="HTH_11"/>
    <property type="match status" value="1"/>
</dbReference>
<evidence type="ECO:0000259" key="3">
    <source>
        <dbReference type="PROSITE" id="PS51000"/>
    </source>
</evidence>
<evidence type="ECO:0000256" key="1">
    <source>
        <dbReference type="ARBA" id="ARBA00023015"/>
    </source>
</evidence>
<dbReference type="PANTHER" id="PTHR34580:SF1">
    <property type="entry name" value="PROTEIN PAFC"/>
    <property type="match status" value="1"/>
</dbReference>
<dbReference type="InterPro" id="IPR001034">
    <property type="entry name" value="DeoR_HTH"/>
</dbReference>
<gene>
    <name evidence="4" type="ORF">EK0264_07340</name>
</gene>
<dbReference type="PROSITE" id="PS52050">
    <property type="entry name" value="WYL"/>
    <property type="match status" value="1"/>
</dbReference>
<evidence type="ECO:0000256" key="2">
    <source>
        <dbReference type="ARBA" id="ARBA00023163"/>
    </source>
</evidence>
<dbReference type="InterPro" id="IPR028349">
    <property type="entry name" value="PafC-like"/>
</dbReference>